<organism evidence="1 2">
    <name type="scientific">Dermacentor silvarum</name>
    <name type="common">Tick</name>
    <dbReference type="NCBI Taxonomy" id="543639"/>
    <lineage>
        <taxon>Eukaryota</taxon>
        <taxon>Metazoa</taxon>
        <taxon>Ecdysozoa</taxon>
        <taxon>Arthropoda</taxon>
        <taxon>Chelicerata</taxon>
        <taxon>Arachnida</taxon>
        <taxon>Acari</taxon>
        <taxon>Parasitiformes</taxon>
        <taxon>Ixodida</taxon>
        <taxon>Ixodoidea</taxon>
        <taxon>Ixodidae</taxon>
        <taxon>Rhipicephalinae</taxon>
        <taxon>Dermacentor</taxon>
    </lineage>
</organism>
<proteinExistence type="predicted"/>
<protein>
    <submittedName>
        <fullName evidence="1">Uncharacterized protein</fullName>
    </submittedName>
</protein>
<accession>A0ACB8CQD7</accession>
<evidence type="ECO:0000313" key="2">
    <source>
        <dbReference type="Proteomes" id="UP000821865"/>
    </source>
</evidence>
<comment type="caution">
    <text evidence="1">The sequence shown here is derived from an EMBL/GenBank/DDBJ whole genome shotgun (WGS) entry which is preliminary data.</text>
</comment>
<dbReference type="Proteomes" id="UP000821865">
    <property type="component" value="Chromosome 5"/>
</dbReference>
<gene>
    <name evidence="1" type="ORF">HPB49_007862</name>
</gene>
<evidence type="ECO:0000313" key="1">
    <source>
        <dbReference type="EMBL" id="KAH7949341.1"/>
    </source>
</evidence>
<sequence>MAPPKARLGTTKANARTALSRTLLTPRLGFGAGCVLKLVDTEKMHEEAVQAIADRYGKKYTWDLKLKLMGTTGADSARMVIDGLNLPLTVDDYLVDLGRIYAEKYPKVTLIPGVDRLVRHLHKHGVPLAIATSSKRVSFTLKTARHKELLALFHHVVCSGDDPAVKHGKPHPDIFLVAASKFEGKPPPEKILVFEDAPNGVTAALAAGMQVVMLPDPRMDEQNKRRATLCIDSLMNFKPEVFGLPPFEDTAKNC</sequence>
<reference evidence="1" key="1">
    <citation type="submission" date="2020-05" db="EMBL/GenBank/DDBJ databases">
        <title>Large-scale comparative analyses of tick genomes elucidate their genetic diversity and vector capacities.</title>
        <authorList>
            <person name="Jia N."/>
            <person name="Wang J."/>
            <person name="Shi W."/>
            <person name="Du L."/>
            <person name="Sun Y."/>
            <person name="Zhan W."/>
            <person name="Jiang J."/>
            <person name="Wang Q."/>
            <person name="Zhang B."/>
            <person name="Ji P."/>
            <person name="Sakyi L.B."/>
            <person name="Cui X."/>
            <person name="Yuan T."/>
            <person name="Jiang B."/>
            <person name="Yang W."/>
            <person name="Lam T.T.-Y."/>
            <person name="Chang Q."/>
            <person name="Ding S."/>
            <person name="Wang X."/>
            <person name="Zhu J."/>
            <person name="Ruan X."/>
            <person name="Zhao L."/>
            <person name="Wei J."/>
            <person name="Que T."/>
            <person name="Du C."/>
            <person name="Cheng J."/>
            <person name="Dai P."/>
            <person name="Han X."/>
            <person name="Huang E."/>
            <person name="Gao Y."/>
            <person name="Liu J."/>
            <person name="Shao H."/>
            <person name="Ye R."/>
            <person name="Li L."/>
            <person name="Wei W."/>
            <person name="Wang X."/>
            <person name="Wang C."/>
            <person name="Yang T."/>
            <person name="Huo Q."/>
            <person name="Li W."/>
            <person name="Guo W."/>
            <person name="Chen H."/>
            <person name="Zhou L."/>
            <person name="Ni X."/>
            <person name="Tian J."/>
            <person name="Zhou Y."/>
            <person name="Sheng Y."/>
            <person name="Liu T."/>
            <person name="Pan Y."/>
            <person name="Xia L."/>
            <person name="Li J."/>
            <person name="Zhao F."/>
            <person name="Cao W."/>
        </authorList>
    </citation>
    <scope>NUCLEOTIDE SEQUENCE</scope>
    <source>
        <strain evidence="1">Dsil-2018</strain>
    </source>
</reference>
<dbReference type="EMBL" id="CM023474">
    <property type="protein sequence ID" value="KAH7949341.1"/>
    <property type="molecule type" value="Genomic_DNA"/>
</dbReference>
<keyword evidence="2" id="KW-1185">Reference proteome</keyword>
<name>A0ACB8CQD7_DERSI</name>